<name>A0ABQ2J234_9ACTN</name>
<evidence type="ECO:0000313" key="2">
    <source>
        <dbReference type="EMBL" id="GGN34600.1"/>
    </source>
</evidence>
<protein>
    <submittedName>
        <fullName evidence="2">Uncharacterized protein</fullName>
    </submittedName>
</protein>
<comment type="caution">
    <text evidence="2">The sequence shown here is derived from an EMBL/GenBank/DDBJ whole genome shotgun (WGS) entry which is preliminary data.</text>
</comment>
<reference evidence="3" key="1">
    <citation type="journal article" date="2019" name="Int. J. Syst. Evol. Microbiol.">
        <title>The Global Catalogue of Microorganisms (GCM) 10K type strain sequencing project: providing services to taxonomists for standard genome sequencing and annotation.</title>
        <authorList>
            <consortium name="The Broad Institute Genomics Platform"/>
            <consortium name="The Broad Institute Genome Sequencing Center for Infectious Disease"/>
            <person name="Wu L."/>
            <person name="Ma J."/>
        </authorList>
    </citation>
    <scope>NUCLEOTIDE SEQUENCE [LARGE SCALE GENOMIC DNA]</scope>
    <source>
        <strain evidence="3">CGMCC 4.7323</strain>
    </source>
</reference>
<proteinExistence type="predicted"/>
<evidence type="ECO:0000313" key="3">
    <source>
        <dbReference type="Proteomes" id="UP000600080"/>
    </source>
</evidence>
<dbReference type="EMBL" id="BMND01000002">
    <property type="protein sequence ID" value="GGN34600.1"/>
    <property type="molecule type" value="Genomic_DNA"/>
</dbReference>
<organism evidence="2 3">
    <name type="scientific">Streptomyces kronopolitis</name>
    <dbReference type="NCBI Taxonomy" id="1612435"/>
    <lineage>
        <taxon>Bacteria</taxon>
        <taxon>Bacillati</taxon>
        <taxon>Actinomycetota</taxon>
        <taxon>Actinomycetes</taxon>
        <taxon>Kitasatosporales</taxon>
        <taxon>Streptomycetaceae</taxon>
        <taxon>Streptomyces</taxon>
    </lineage>
</organism>
<accession>A0ABQ2J234</accession>
<keyword evidence="3" id="KW-1185">Reference proteome</keyword>
<feature type="region of interest" description="Disordered" evidence="1">
    <location>
        <begin position="29"/>
        <end position="70"/>
    </location>
</feature>
<sequence>MNPGSLKSVIAPGVGLPIAAEAHARLVGVGSGAGEPPAAVHPVASTAPAPPMSPASVLRRVGPDAGSPDA</sequence>
<gene>
    <name evidence="2" type="ORF">GCM10012285_06820</name>
</gene>
<dbReference type="Proteomes" id="UP000600080">
    <property type="component" value="Unassembled WGS sequence"/>
</dbReference>
<evidence type="ECO:0000256" key="1">
    <source>
        <dbReference type="SAM" id="MobiDB-lite"/>
    </source>
</evidence>